<gene>
    <name evidence="6" type="ORF">AF332_18025</name>
</gene>
<dbReference type="Proteomes" id="UP000037109">
    <property type="component" value="Unassembled WGS sequence"/>
</dbReference>
<reference evidence="7" key="1">
    <citation type="submission" date="2015-07" db="EMBL/GenBank/DDBJ databases">
        <title>Fjat-10036 dsm4.</title>
        <authorList>
            <person name="Liu B."/>
            <person name="Wang J."/>
            <person name="Zhu Y."/>
            <person name="Liu G."/>
            <person name="Chen Q."/>
            <person name="Chen Z."/>
            <person name="Lan J."/>
            <person name="Che J."/>
            <person name="Ge C."/>
            <person name="Shi H."/>
            <person name="Pan Z."/>
            <person name="Liu X."/>
        </authorList>
    </citation>
    <scope>NUCLEOTIDE SEQUENCE [LARGE SCALE GENOMIC DNA]</scope>
    <source>
        <strain evidence="7">DSM 4</strain>
    </source>
</reference>
<evidence type="ECO:0000256" key="2">
    <source>
        <dbReference type="SAM" id="MobiDB-lite"/>
    </source>
</evidence>
<keyword evidence="3" id="KW-1133">Transmembrane helix</keyword>
<dbReference type="Gene3D" id="3.10.105.10">
    <property type="entry name" value="Dipeptide-binding Protein, Domain 3"/>
    <property type="match status" value="1"/>
</dbReference>
<dbReference type="PATRIC" id="fig|1459.3.peg.3956"/>
<dbReference type="AlphaFoldDB" id="A0A0M0GFA2"/>
<dbReference type="EMBL" id="LGUF01000007">
    <property type="protein sequence ID" value="KON88524.1"/>
    <property type="molecule type" value="Genomic_DNA"/>
</dbReference>
<dbReference type="GO" id="GO:0043190">
    <property type="term" value="C:ATP-binding cassette (ABC) transporter complex"/>
    <property type="evidence" value="ECO:0007669"/>
    <property type="project" value="InterPro"/>
</dbReference>
<dbReference type="GO" id="GO:1904680">
    <property type="term" value="F:peptide transmembrane transporter activity"/>
    <property type="evidence" value="ECO:0007669"/>
    <property type="project" value="TreeGrafter"/>
</dbReference>
<evidence type="ECO:0000313" key="7">
    <source>
        <dbReference type="Proteomes" id="UP000037109"/>
    </source>
</evidence>
<dbReference type="PANTHER" id="PTHR30290">
    <property type="entry name" value="PERIPLASMIC BINDING COMPONENT OF ABC TRANSPORTER"/>
    <property type="match status" value="1"/>
</dbReference>
<dbReference type="InterPro" id="IPR030678">
    <property type="entry name" value="Peptide/Ni-bd"/>
</dbReference>
<sequence>MKRSFFSVGLILLLFLSNFNPVQAKEKVQSLKVGITKDENGLNPYTYVTGYPGLDLVNLLYDTLFILDENNQPEPWLVKDYKVTEDGLTYELTLHDNVKWQDGKPLTADDVKFTMEYFIKYPKSRFTNPLKTIKSIEVSGATGITLNLSQADPSFMIQPLADLPILPQHIWSEVSTPDDETNALGSGPYILEEHKSGQYYKMKSNVDYFKGAPPISELIFPIIEDTTAMYNALQAGELDAISSSISPELVEQFSSNPALKVVRGPGYSTSLFQINAEKYPMTETAFRQAIDYAIDKENLVNTVLLGYAEVGSPGFIHPSSAFFNSDLKPVYDKEKARQILEDAGFIDKDGDGFREDQKGNKIDLTNLVYSGNPIRIRTAELISEALNEIGIKNSVKAMDSTTVDSLMWPDFDVSKGRDYDLGVWSWSNTMQLFPDRMNDLFHSDPAIGSVNIGGYKNPEFDQLGEKLKQTNDENERLSLIKDMQAFVASDTPFITLYYQEIVGAFNPAKYDQYVFQVGKGIINKLSFVSSEKSDLAGNDQTSSETEVSADSKTANASSDNGGNNTSLYVFGLILLGAVIGFVFLRRKKKDKGNDDFDF</sequence>
<protein>
    <submittedName>
        <fullName evidence="6">Peptide ABC transporter substrate-binding protein</fullName>
    </submittedName>
</protein>
<dbReference type="NCBIfam" id="TIGR01167">
    <property type="entry name" value="LPXTG_anchor"/>
    <property type="match status" value="1"/>
</dbReference>
<keyword evidence="1 4" id="KW-0732">Signal</keyword>
<feature type="chain" id="PRO_5005599464" evidence="4">
    <location>
        <begin position="25"/>
        <end position="598"/>
    </location>
</feature>
<keyword evidence="3" id="KW-0812">Transmembrane</keyword>
<evidence type="ECO:0000256" key="1">
    <source>
        <dbReference type="ARBA" id="ARBA00022729"/>
    </source>
</evidence>
<feature type="compositionally biased region" description="Polar residues" evidence="2">
    <location>
        <begin position="538"/>
        <end position="559"/>
    </location>
</feature>
<feature type="transmembrane region" description="Helical" evidence="3">
    <location>
        <begin position="567"/>
        <end position="584"/>
    </location>
</feature>
<dbReference type="InterPro" id="IPR000914">
    <property type="entry name" value="SBP_5_dom"/>
</dbReference>
<dbReference type="GO" id="GO:0015833">
    <property type="term" value="P:peptide transport"/>
    <property type="evidence" value="ECO:0007669"/>
    <property type="project" value="TreeGrafter"/>
</dbReference>
<evidence type="ECO:0000256" key="3">
    <source>
        <dbReference type="SAM" id="Phobius"/>
    </source>
</evidence>
<dbReference type="SUPFAM" id="SSF53850">
    <property type="entry name" value="Periplasmic binding protein-like II"/>
    <property type="match status" value="1"/>
</dbReference>
<dbReference type="OrthoDB" id="9796817at2"/>
<evidence type="ECO:0000259" key="5">
    <source>
        <dbReference type="Pfam" id="PF00496"/>
    </source>
</evidence>
<dbReference type="InterPro" id="IPR039424">
    <property type="entry name" value="SBP_5"/>
</dbReference>
<keyword evidence="7" id="KW-1185">Reference proteome</keyword>
<feature type="domain" description="Solute-binding protein family 5" evidence="5">
    <location>
        <begin position="72"/>
        <end position="443"/>
    </location>
</feature>
<dbReference type="RefSeq" id="WP_053435896.1">
    <property type="nucleotide sequence ID" value="NZ_LGUF01000007.1"/>
</dbReference>
<dbReference type="STRING" id="1459.AF332_18025"/>
<dbReference type="PANTHER" id="PTHR30290:SF64">
    <property type="entry name" value="ABC TRANSPORTER PERIPLASMIC BINDING PROTEIN"/>
    <property type="match status" value="1"/>
</dbReference>
<dbReference type="PIRSF" id="PIRSF002741">
    <property type="entry name" value="MppA"/>
    <property type="match status" value="1"/>
</dbReference>
<comment type="caution">
    <text evidence="6">The sequence shown here is derived from an EMBL/GenBank/DDBJ whole genome shotgun (WGS) entry which is preliminary data.</text>
</comment>
<dbReference type="GO" id="GO:0042597">
    <property type="term" value="C:periplasmic space"/>
    <property type="evidence" value="ECO:0007669"/>
    <property type="project" value="UniProtKB-ARBA"/>
</dbReference>
<accession>A0A0M0GFA2</accession>
<feature type="region of interest" description="Disordered" evidence="2">
    <location>
        <begin position="534"/>
        <end position="559"/>
    </location>
</feature>
<dbReference type="Gene3D" id="3.40.190.10">
    <property type="entry name" value="Periplasmic binding protein-like II"/>
    <property type="match status" value="1"/>
</dbReference>
<name>A0A0M0GFA2_SPOGL</name>
<dbReference type="Pfam" id="PF00496">
    <property type="entry name" value="SBP_bac_5"/>
    <property type="match status" value="1"/>
</dbReference>
<proteinExistence type="predicted"/>
<keyword evidence="3" id="KW-0472">Membrane</keyword>
<evidence type="ECO:0000313" key="6">
    <source>
        <dbReference type="EMBL" id="KON88524.1"/>
    </source>
</evidence>
<feature type="signal peptide" evidence="4">
    <location>
        <begin position="1"/>
        <end position="24"/>
    </location>
</feature>
<evidence type="ECO:0000256" key="4">
    <source>
        <dbReference type="SAM" id="SignalP"/>
    </source>
</evidence>
<organism evidence="6 7">
    <name type="scientific">Sporosarcina globispora</name>
    <name type="common">Bacillus globisporus</name>
    <dbReference type="NCBI Taxonomy" id="1459"/>
    <lineage>
        <taxon>Bacteria</taxon>
        <taxon>Bacillati</taxon>
        <taxon>Bacillota</taxon>
        <taxon>Bacilli</taxon>
        <taxon>Bacillales</taxon>
        <taxon>Caryophanaceae</taxon>
        <taxon>Sporosarcina</taxon>
    </lineage>
</organism>